<feature type="region of interest" description="Disordered" evidence="1">
    <location>
        <begin position="120"/>
        <end position="170"/>
    </location>
</feature>
<dbReference type="InterPro" id="IPR026496">
    <property type="entry name" value="GRASP_targ"/>
</dbReference>
<evidence type="ECO:0000313" key="3">
    <source>
        <dbReference type="Proteomes" id="UP001595851"/>
    </source>
</evidence>
<dbReference type="EMBL" id="JBHSBI010000016">
    <property type="protein sequence ID" value="MFC4011447.1"/>
    <property type="molecule type" value="Genomic_DNA"/>
</dbReference>
<keyword evidence="3" id="KW-1185">Reference proteome</keyword>
<organism evidence="2 3">
    <name type="scientific">Nonomuraea purpurea</name>
    <dbReference type="NCBI Taxonomy" id="1849276"/>
    <lineage>
        <taxon>Bacteria</taxon>
        <taxon>Bacillati</taxon>
        <taxon>Actinomycetota</taxon>
        <taxon>Actinomycetes</taxon>
        <taxon>Streptosporangiales</taxon>
        <taxon>Streptosporangiaceae</taxon>
        <taxon>Nonomuraea</taxon>
    </lineage>
</organism>
<feature type="compositionally biased region" description="Basic residues" evidence="1">
    <location>
        <begin position="134"/>
        <end position="147"/>
    </location>
</feature>
<feature type="compositionally biased region" description="Low complexity" evidence="1">
    <location>
        <begin position="77"/>
        <end position="86"/>
    </location>
</feature>
<comment type="caution">
    <text evidence="2">The sequence shown here is derived from an EMBL/GenBank/DDBJ whole genome shotgun (WGS) entry which is preliminary data.</text>
</comment>
<dbReference type="InterPro" id="IPR025843">
    <property type="entry name" value="Actino_peptide"/>
</dbReference>
<dbReference type="NCBIfam" id="TIGR04186">
    <property type="entry name" value="GRASP_targ"/>
    <property type="match status" value="1"/>
</dbReference>
<protein>
    <submittedName>
        <fullName evidence="2">ATP-grasp-modified RiPP</fullName>
    </submittedName>
</protein>
<evidence type="ECO:0000256" key="1">
    <source>
        <dbReference type="SAM" id="MobiDB-lite"/>
    </source>
</evidence>
<proteinExistence type="predicted"/>
<evidence type="ECO:0000313" key="2">
    <source>
        <dbReference type="EMBL" id="MFC4011447.1"/>
    </source>
</evidence>
<dbReference type="Pfam" id="PF14408">
    <property type="entry name" value="Actino_peptide"/>
    <property type="match status" value="1"/>
</dbReference>
<feature type="compositionally biased region" description="Basic and acidic residues" evidence="1">
    <location>
        <begin position="120"/>
        <end position="133"/>
    </location>
</feature>
<dbReference type="RefSeq" id="WP_379531404.1">
    <property type="nucleotide sequence ID" value="NZ_JBHSBI010000016.1"/>
</dbReference>
<reference evidence="3" key="1">
    <citation type="journal article" date="2019" name="Int. J. Syst. Evol. Microbiol.">
        <title>The Global Catalogue of Microorganisms (GCM) 10K type strain sequencing project: providing services to taxonomists for standard genome sequencing and annotation.</title>
        <authorList>
            <consortium name="The Broad Institute Genomics Platform"/>
            <consortium name="The Broad Institute Genome Sequencing Center for Infectious Disease"/>
            <person name="Wu L."/>
            <person name="Ma J."/>
        </authorList>
    </citation>
    <scope>NUCLEOTIDE SEQUENCE [LARGE SCALE GENOMIC DNA]</scope>
    <source>
        <strain evidence="3">TBRC 1276</strain>
    </source>
</reference>
<accession>A0ABV8GBT5</accession>
<feature type="region of interest" description="Disordered" evidence="1">
    <location>
        <begin position="64"/>
        <end position="88"/>
    </location>
</feature>
<dbReference type="Proteomes" id="UP001595851">
    <property type="component" value="Unassembled WGS sequence"/>
</dbReference>
<gene>
    <name evidence="2" type="ORF">ACFOY2_29750</name>
</gene>
<name>A0ABV8GBT5_9ACTN</name>
<feature type="region of interest" description="Disordered" evidence="1">
    <location>
        <begin position="195"/>
        <end position="237"/>
    </location>
</feature>
<sequence>MGPDSPPSRAPPTGVVKEPVLRRAVIPRVRSASPRRNQYISTGRFGLIRWHTMTTTPAFSATDSRLSAHGRTGAGQTAACRPAPTSRPRRARCVCPVLRILMSSPSPAGDAHCFLQNRTPEVDGGEHASDRCPHPRKTRDRAARKPPRGQTPPVGSVADGPVPRRDEGVPHVPYRVYLDPVTQMGVYADPITHKPIEAAKHGTNVQKASPTEPPTGDGSDGNAPKGKPDSTTDWVSD</sequence>